<dbReference type="HOGENOM" id="CLU_011106_0_1_1"/>
<feature type="domain" description="G" evidence="3">
    <location>
        <begin position="146"/>
        <end position="208"/>
    </location>
</feature>
<dbReference type="InParanoid" id="I2H8T3"/>
<keyword evidence="5" id="KW-1185">Reference proteome</keyword>
<dbReference type="KEGG" id="tbl:TBLA_0I01250"/>
<gene>
    <name evidence="4" type="primary">TBLA0I01250</name>
    <name evidence="4" type="ORF">TBLA_0I01250</name>
</gene>
<reference evidence="4 5" key="1">
    <citation type="journal article" date="2011" name="Proc. Natl. Acad. Sci. U.S.A.">
        <title>Evolutionary erosion of yeast sex chromosomes by mating-type switching accidents.</title>
        <authorList>
            <person name="Gordon J.L."/>
            <person name="Armisen D."/>
            <person name="Proux-Wera E."/>
            <person name="Oheigeartaigh S.S."/>
            <person name="Byrne K.P."/>
            <person name="Wolfe K.H."/>
        </authorList>
    </citation>
    <scope>NUCLEOTIDE SEQUENCE [LARGE SCALE GENOMIC DNA]</scope>
    <source>
        <strain evidence="5">ATCC 34711 / CBS 6284 / DSM 70876 / NBRC 10599 / NRRL Y-10934 / UCD 77-7</strain>
    </source>
</reference>
<sequence length="358" mass="41041">MSKVFLPRYVFPIHNINIPSFQGHQNKAINRIIQLLPQLNLILELRDIRAPLTTHNVIFDKLINESKRSDLIDRVVVYTRQDSGSVNNSMRKKIDQLHKVEGNILQNIEFIDARSSKDARLIQNLIRNFQNKYEDKLQRPLPLGYKVLIAGPPNVGKSTLINSLRRVSNSLRSQKKVAKTGGQAGVTRNTSELIRILPNAYVVDTPGVGFPVLPHHRALPLALCGSLKDGVVDPFILTDYLLYLINLHPLGSHERYPGQFKDPTNDIYTVLERLVKQGQGTNINDACNRWLNKWKHNKTSDPKYSGLFYDPELLLPTSNFSYDKYIIDELKNLEGFKLNWERNSGKRAKYFNMVNDLF</sequence>
<dbReference type="OrthoDB" id="269151at2759"/>
<dbReference type="InterPro" id="IPR027417">
    <property type="entry name" value="P-loop_NTPase"/>
</dbReference>
<dbReference type="GO" id="GO:0005525">
    <property type="term" value="F:GTP binding"/>
    <property type="evidence" value="ECO:0007669"/>
    <property type="project" value="UniProtKB-KW"/>
</dbReference>
<dbReference type="Pfam" id="PF01926">
    <property type="entry name" value="MMR_HSR1"/>
    <property type="match status" value="1"/>
</dbReference>
<dbReference type="InterPro" id="IPR006073">
    <property type="entry name" value="GTP-bd"/>
</dbReference>
<evidence type="ECO:0000259" key="3">
    <source>
        <dbReference type="Pfam" id="PF01926"/>
    </source>
</evidence>
<dbReference type="PANTHER" id="PTHR45782:SF4">
    <property type="entry name" value="MITOCHONDRIAL RIBOSOME-ASSOCIATED GTPASE 1"/>
    <property type="match status" value="1"/>
</dbReference>
<evidence type="ECO:0000256" key="2">
    <source>
        <dbReference type="ARBA" id="ARBA00023134"/>
    </source>
</evidence>
<dbReference type="AlphaFoldDB" id="I2H8T3"/>
<dbReference type="eggNOG" id="KOG2485">
    <property type="taxonomic scope" value="Eukaryota"/>
</dbReference>
<accession>I2H8T3</accession>
<name>I2H8T3_HENB6</name>
<dbReference type="FunCoup" id="I2H8T3">
    <property type="interactions" value="792"/>
</dbReference>
<keyword evidence="2" id="KW-0342">GTP-binding</keyword>
<proteinExistence type="predicted"/>
<evidence type="ECO:0000313" key="4">
    <source>
        <dbReference type="EMBL" id="CCH62785.1"/>
    </source>
</evidence>
<dbReference type="PANTHER" id="PTHR45782">
    <property type="entry name" value="MITOCHONDRIAL RIBOSOME-ASSOCIATED GTPASE 1"/>
    <property type="match status" value="1"/>
</dbReference>
<dbReference type="STRING" id="1071380.I2H8T3"/>
<dbReference type="SUPFAM" id="SSF52540">
    <property type="entry name" value="P-loop containing nucleoside triphosphate hydrolases"/>
    <property type="match status" value="1"/>
</dbReference>
<dbReference type="OMA" id="GVLWPKF"/>
<dbReference type="GO" id="GO:0005743">
    <property type="term" value="C:mitochondrial inner membrane"/>
    <property type="evidence" value="ECO:0007669"/>
    <property type="project" value="EnsemblFungi"/>
</dbReference>
<evidence type="ECO:0000256" key="1">
    <source>
        <dbReference type="ARBA" id="ARBA00022741"/>
    </source>
</evidence>
<evidence type="ECO:0000313" key="5">
    <source>
        <dbReference type="Proteomes" id="UP000002866"/>
    </source>
</evidence>
<dbReference type="Gene3D" id="3.40.50.300">
    <property type="entry name" value="P-loop containing nucleotide triphosphate hydrolases"/>
    <property type="match status" value="1"/>
</dbReference>
<organism evidence="4 5">
    <name type="scientific">Henningerozyma blattae (strain ATCC 34711 / CBS 6284 / DSM 70876 / NBRC 10599 / NRRL Y-10934 / UCD 77-7)</name>
    <name type="common">Yeast</name>
    <name type="synonym">Tetrapisispora blattae</name>
    <dbReference type="NCBI Taxonomy" id="1071380"/>
    <lineage>
        <taxon>Eukaryota</taxon>
        <taxon>Fungi</taxon>
        <taxon>Dikarya</taxon>
        <taxon>Ascomycota</taxon>
        <taxon>Saccharomycotina</taxon>
        <taxon>Saccharomycetes</taxon>
        <taxon>Saccharomycetales</taxon>
        <taxon>Saccharomycetaceae</taxon>
        <taxon>Henningerozyma</taxon>
    </lineage>
</organism>
<keyword evidence="1" id="KW-0547">Nucleotide-binding</keyword>
<dbReference type="GO" id="GO:0032543">
    <property type="term" value="P:mitochondrial translation"/>
    <property type="evidence" value="ECO:0007669"/>
    <property type="project" value="TreeGrafter"/>
</dbReference>
<dbReference type="GO" id="GO:1902775">
    <property type="term" value="P:mitochondrial large ribosomal subunit assembly"/>
    <property type="evidence" value="ECO:0007669"/>
    <property type="project" value="EnsemblFungi"/>
</dbReference>
<protein>
    <recommendedName>
        <fullName evidence="3">G domain-containing protein</fullName>
    </recommendedName>
</protein>
<dbReference type="EMBL" id="HE806324">
    <property type="protein sequence ID" value="CCH62785.1"/>
    <property type="molecule type" value="Genomic_DNA"/>
</dbReference>
<dbReference type="Proteomes" id="UP000002866">
    <property type="component" value="Chromosome 9"/>
</dbReference>
<dbReference type="GeneID" id="14497963"/>
<dbReference type="GO" id="GO:0003924">
    <property type="term" value="F:GTPase activity"/>
    <property type="evidence" value="ECO:0007669"/>
    <property type="project" value="TreeGrafter"/>
</dbReference>
<dbReference type="RefSeq" id="XP_004182304.1">
    <property type="nucleotide sequence ID" value="XM_004182256.1"/>
</dbReference>